<keyword evidence="3" id="KW-1185">Reference proteome</keyword>
<feature type="signal peptide" evidence="1">
    <location>
        <begin position="1"/>
        <end position="25"/>
    </location>
</feature>
<protein>
    <recommendedName>
        <fullName evidence="4">DUF1735 domain-containing protein</fullName>
    </recommendedName>
</protein>
<dbReference type="RefSeq" id="WP_121925761.1">
    <property type="nucleotide sequence ID" value="NZ_CBCSGA010000014.1"/>
</dbReference>
<reference evidence="2 3" key="1">
    <citation type="submission" date="2018-10" db="EMBL/GenBank/DDBJ databases">
        <title>Genomic Encyclopedia of Archaeal and Bacterial Type Strains, Phase II (KMG-II): from individual species to whole genera.</title>
        <authorList>
            <person name="Goeker M."/>
        </authorList>
    </citation>
    <scope>NUCLEOTIDE SEQUENCE [LARGE SCALE GENOMIC DNA]</scope>
    <source>
        <strain evidence="2 3">DSM 19727</strain>
    </source>
</reference>
<evidence type="ECO:0000313" key="2">
    <source>
        <dbReference type="EMBL" id="RMA74778.1"/>
    </source>
</evidence>
<comment type="caution">
    <text evidence="2">The sequence shown here is derived from an EMBL/GenBank/DDBJ whole genome shotgun (WGS) entry which is preliminary data.</text>
</comment>
<feature type="chain" id="PRO_5018265492" description="DUF1735 domain-containing protein" evidence="1">
    <location>
        <begin position="26"/>
        <end position="273"/>
    </location>
</feature>
<evidence type="ECO:0008006" key="4">
    <source>
        <dbReference type="Google" id="ProtNLM"/>
    </source>
</evidence>
<organism evidence="2 3">
    <name type="scientific">Flavobacterium weaverense</name>
    <dbReference type="NCBI Taxonomy" id="271156"/>
    <lineage>
        <taxon>Bacteria</taxon>
        <taxon>Pseudomonadati</taxon>
        <taxon>Bacteroidota</taxon>
        <taxon>Flavobacteriia</taxon>
        <taxon>Flavobacteriales</taxon>
        <taxon>Flavobacteriaceae</taxon>
        <taxon>Flavobacterium</taxon>
    </lineage>
</organism>
<dbReference type="Gene3D" id="2.60.40.2030">
    <property type="match status" value="1"/>
</dbReference>
<dbReference type="InterPro" id="IPR038081">
    <property type="entry name" value="CalX-like_sf"/>
</dbReference>
<evidence type="ECO:0000256" key="1">
    <source>
        <dbReference type="SAM" id="SignalP"/>
    </source>
</evidence>
<name>A0A3L9ZWA9_9FLAO</name>
<proteinExistence type="predicted"/>
<sequence>MRNISIRSKVAGLIMLMVAFSSCDAVLEQDKTEFGKGPILAQFAKASTTAKFLQDGKIQTYNYPLTIIGGNNEPINEPVTITISVDPSSTAVSGKEYTLEKTTYTIPAGEMSVNAEVKVITANLDSFNAKTLVLKVESSSKGVSDRNKAKIVLQAVCPLNLNSFLGNYTSTTGTSSKTSVITLGAQPNTLLITTGAEKILIELNPDPVNGTITFVPKGAVLSMHPSYGPIWATTIEADASNYNSCDMSMDLEFKRCVSIGCFAGTIETSFVKQ</sequence>
<dbReference type="PROSITE" id="PS51257">
    <property type="entry name" value="PROKAR_LIPOPROTEIN"/>
    <property type="match status" value="1"/>
</dbReference>
<dbReference type="Proteomes" id="UP000280368">
    <property type="component" value="Unassembled WGS sequence"/>
</dbReference>
<dbReference type="AlphaFoldDB" id="A0A3L9ZWA9"/>
<accession>A0A3L9ZWA9</accession>
<evidence type="ECO:0000313" key="3">
    <source>
        <dbReference type="Proteomes" id="UP000280368"/>
    </source>
</evidence>
<dbReference type="OrthoDB" id="1450996at2"/>
<keyword evidence="1" id="KW-0732">Signal</keyword>
<dbReference type="EMBL" id="REFH01000010">
    <property type="protein sequence ID" value="RMA74778.1"/>
    <property type="molecule type" value="Genomic_DNA"/>
</dbReference>
<gene>
    <name evidence="2" type="ORF">BC961_2107</name>
</gene>